<evidence type="ECO:0000256" key="7">
    <source>
        <dbReference type="RuleBase" id="RU000461"/>
    </source>
</evidence>
<dbReference type="GO" id="GO:0020037">
    <property type="term" value="F:heme binding"/>
    <property type="evidence" value="ECO:0007669"/>
    <property type="project" value="InterPro"/>
</dbReference>
<dbReference type="InterPro" id="IPR017972">
    <property type="entry name" value="Cyt_P450_CS"/>
</dbReference>
<evidence type="ECO:0000256" key="3">
    <source>
        <dbReference type="ARBA" id="ARBA00022723"/>
    </source>
</evidence>
<dbReference type="InterPro" id="IPR050121">
    <property type="entry name" value="Cytochrome_P450_monoxygenase"/>
</dbReference>
<dbReference type="EMBL" id="MU001852">
    <property type="protein sequence ID" value="KAF2795643.1"/>
    <property type="molecule type" value="Genomic_DNA"/>
</dbReference>
<keyword evidence="3 6" id="KW-0479">Metal-binding</keyword>
<gene>
    <name evidence="8" type="ORF">K505DRAFT_348457</name>
</gene>
<dbReference type="Gene3D" id="1.10.630.10">
    <property type="entry name" value="Cytochrome P450"/>
    <property type="match status" value="1"/>
</dbReference>
<dbReference type="SUPFAM" id="SSF48264">
    <property type="entry name" value="Cytochrome P450"/>
    <property type="match status" value="1"/>
</dbReference>
<dbReference type="GO" id="GO:0004497">
    <property type="term" value="F:monooxygenase activity"/>
    <property type="evidence" value="ECO:0007669"/>
    <property type="project" value="UniProtKB-KW"/>
</dbReference>
<dbReference type="GO" id="GO:0005506">
    <property type="term" value="F:iron ion binding"/>
    <property type="evidence" value="ECO:0007669"/>
    <property type="project" value="InterPro"/>
</dbReference>
<keyword evidence="9" id="KW-1185">Reference proteome</keyword>
<keyword evidence="5 6" id="KW-0408">Iron</keyword>
<feature type="binding site" description="axial binding residue" evidence="6">
    <location>
        <position position="438"/>
    </location>
    <ligand>
        <name>heme</name>
        <dbReference type="ChEBI" id="CHEBI:30413"/>
    </ligand>
    <ligandPart>
        <name>Fe</name>
        <dbReference type="ChEBI" id="CHEBI:18248"/>
    </ligandPart>
</feature>
<dbReference type="AlphaFoldDB" id="A0A6A6XHU3"/>
<keyword evidence="7" id="KW-0503">Monooxygenase</keyword>
<evidence type="ECO:0000256" key="6">
    <source>
        <dbReference type="PIRSR" id="PIRSR602401-1"/>
    </source>
</evidence>
<keyword evidence="6 7" id="KW-0349">Heme</keyword>
<dbReference type="PRINTS" id="PR00463">
    <property type="entry name" value="EP450I"/>
</dbReference>
<evidence type="ECO:0000256" key="4">
    <source>
        <dbReference type="ARBA" id="ARBA00023002"/>
    </source>
</evidence>
<name>A0A6A6XHU3_9PLEO</name>
<dbReference type="PROSITE" id="PS00086">
    <property type="entry name" value="CYTOCHROME_P450"/>
    <property type="match status" value="1"/>
</dbReference>
<dbReference type="Pfam" id="PF00067">
    <property type="entry name" value="p450"/>
    <property type="match status" value="1"/>
</dbReference>
<sequence>MPRRASRTTLYIEILHAFFRKAFPLTALHTLFQRAQSPLTKVPGPWYSKWTSLVLTYHWLRGKRAQYVQHLHEEYGRVVRVSPGKVDFSSISGAKRIHSFNRPFLKTSMYDVFRAGNGTNTMFSTQNLDYHARHRRLLSAPISEASLKNVEHIVQARVDLAIEKIGLDMKRYGAADVMKWWIFFSTDVIGELTFGDSFRMLEQGKINQYARDLHEIAGNVGIRIAFPRLIKLASYLPLPLFSRVYASSQRMGFYAEESVLRYERMIAAEPNNPKTTLFTKLFNASEEKMSRPEIIANSQSYITAGSDTTAHSLTYLTWAVCRDDAIKAKLARELETLPDGYRDEDLKSLPYLNQVIQETLRLYAAAPALLPRKIPPSGCEIDGYWMPGGTEVQTQAYSMHRDSQVYLEPERFNPSRWESPSKEMKDAWMPFGGGARICLGLHLAQMELRMATAKFFRSFPNAKVSTLDGFNDDDMEQVIFFLTFPKKKRCLIQASEGC</sequence>
<dbReference type="Proteomes" id="UP000799757">
    <property type="component" value="Unassembled WGS sequence"/>
</dbReference>
<reference evidence="8" key="1">
    <citation type="journal article" date="2020" name="Stud. Mycol.">
        <title>101 Dothideomycetes genomes: a test case for predicting lifestyles and emergence of pathogens.</title>
        <authorList>
            <person name="Haridas S."/>
            <person name="Albert R."/>
            <person name="Binder M."/>
            <person name="Bloem J."/>
            <person name="Labutti K."/>
            <person name="Salamov A."/>
            <person name="Andreopoulos B."/>
            <person name="Baker S."/>
            <person name="Barry K."/>
            <person name="Bills G."/>
            <person name="Bluhm B."/>
            <person name="Cannon C."/>
            <person name="Castanera R."/>
            <person name="Culley D."/>
            <person name="Daum C."/>
            <person name="Ezra D."/>
            <person name="Gonzalez J."/>
            <person name="Henrissat B."/>
            <person name="Kuo A."/>
            <person name="Liang C."/>
            <person name="Lipzen A."/>
            <person name="Lutzoni F."/>
            <person name="Magnuson J."/>
            <person name="Mondo S."/>
            <person name="Nolan M."/>
            <person name="Ohm R."/>
            <person name="Pangilinan J."/>
            <person name="Park H.-J."/>
            <person name="Ramirez L."/>
            <person name="Alfaro M."/>
            <person name="Sun H."/>
            <person name="Tritt A."/>
            <person name="Yoshinaga Y."/>
            <person name="Zwiers L.-H."/>
            <person name="Turgeon B."/>
            <person name="Goodwin S."/>
            <person name="Spatafora J."/>
            <person name="Crous P."/>
            <person name="Grigoriev I."/>
        </authorList>
    </citation>
    <scope>NUCLEOTIDE SEQUENCE</scope>
    <source>
        <strain evidence="8">CBS 109.77</strain>
    </source>
</reference>
<dbReference type="PRINTS" id="PR00385">
    <property type="entry name" value="P450"/>
</dbReference>
<proteinExistence type="inferred from homology"/>
<dbReference type="PANTHER" id="PTHR24305">
    <property type="entry name" value="CYTOCHROME P450"/>
    <property type="match status" value="1"/>
</dbReference>
<comment type="cofactor">
    <cofactor evidence="1 6">
        <name>heme</name>
        <dbReference type="ChEBI" id="CHEBI:30413"/>
    </cofactor>
</comment>
<comment type="similarity">
    <text evidence="2 7">Belongs to the cytochrome P450 family.</text>
</comment>
<evidence type="ECO:0000313" key="9">
    <source>
        <dbReference type="Proteomes" id="UP000799757"/>
    </source>
</evidence>
<dbReference type="CDD" id="cd11059">
    <property type="entry name" value="CYP_fungal"/>
    <property type="match status" value="1"/>
</dbReference>
<dbReference type="InterPro" id="IPR036396">
    <property type="entry name" value="Cyt_P450_sf"/>
</dbReference>
<evidence type="ECO:0000256" key="1">
    <source>
        <dbReference type="ARBA" id="ARBA00001971"/>
    </source>
</evidence>
<dbReference type="OrthoDB" id="1470350at2759"/>
<dbReference type="InterPro" id="IPR001128">
    <property type="entry name" value="Cyt_P450"/>
</dbReference>
<evidence type="ECO:0000256" key="2">
    <source>
        <dbReference type="ARBA" id="ARBA00010617"/>
    </source>
</evidence>
<keyword evidence="4 7" id="KW-0560">Oxidoreductase</keyword>
<protein>
    <submittedName>
        <fullName evidence="8">Cytochrome P450</fullName>
    </submittedName>
</protein>
<evidence type="ECO:0000256" key="5">
    <source>
        <dbReference type="ARBA" id="ARBA00023004"/>
    </source>
</evidence>
<organism evidence="8 9">
    <name type="scientific">Melanomma pulvis-pyrius CBS 109.77</name>
    <dbReference type="NCBI Taxonomy" id="1314802"/>
    <lineage>
        <taxon>Eukaryota</taxon>
        <taxon>Fungi</taxon>
        <taxon>Dikarya</taxon>
        <taxon>Ascomycota</taxon>
        <taxon>Pezizomycotina</taxon>
        <taxon>Dothideomycetes</taxon>
        <taxon>Pleosporomycetidae</taxon>
        <taxon>Pleosporales</taxon>
        <taxon>Melanommataceae</taxon>
        <taxon>Melanomma</taxon>
    </lineage>
</organism>
<dbReference type="InterPro" id="IPR002401">
    <property type="entry name" value="Cyt_P450_E_grp-I"/>
</dbReference>
<evidence type="ECO:0000313" key="8">
    <source>
        <dbReference type="EMBL" id="KAF2795643.1"/>
    </source>
</evidence>
<dbReference type="GO" id="GO:0016705">
    <property type="term" value="F:oxidoreductase activity, acting on paired donors, with incorporation or reduction of molecular oxygen"/>
    <property type="evidence" value="ECO:0007669"/>
    <property type="project" value="InterPro"/>
</dbReference>
<accession>A0A6A6XHU3</accession>
<dbReference type="PANTHER" id="PTHR24305:SF96">
    <property type="entry name" value="CYTOCHROME P450 MONOOXYGENASE STCB-RELATED"/>
    <property type="match status" value="1"/>
</dbReference>